<sequence length="215" mass="23519">MPLDHYGVLAGTLTKHVRDTPDDQGRWYHVNLQVSAPAGSYRSAVDVDSKQSAVGVQWKVLVVRRPSILPAGGASPGYHELARARDAGALDHIRHLALVDNPGCLFIVRPPGWLSGLFPRRPWIAGSNLEASVDLESILEIGRRTLVWGEPFETGLGMHNVHQNQGDPIDSQWADSNGIWQDGAVMVERPDGDYNAFISKFTSQSSRTDDAGHPL</sequence>
<dbReference type="Pfam" id="PF10042">
    <property type="entry name" value="DUF2278"/>
    <property type="match status" value="1"/>
</dbReference>
<accession>A0A4Y9R530</accession>
<dbReference type="AlphaFoldDB" id="A0A4Y9R530"/>
<dbReference type="InterPro" id="IPR019268">
    <property type="entry name" value="DUF2278"/>
</dbReference>
<keyword evidence="2" id="KW-1185">Reference proteome</keyword>
<dbReference type="RefSeq" id="WP_135118642.1">
    <property type="nucleotide sequence ID" value="NZ_SPQZ01000001.1"/>
</dbReference>
<organism evidence="1 2">
    <name type="scientific">Orlajensenia leifsoniae</name>
    <dbReference type="NCBI Taxonomy" id="2561933"/>
    <lineage>
        <taxon>Bacteria</taxon>
        <taxon>Bacillati</taxon>
        <taxon>Actinomycetota</taxon>
        <taxon>Actinomycetes</taxon>
        <taxon>Micrococcales</taxon>
        <taxon>Microbacteriaceae</taxon>
        <taxon>Orlajensenia</taxon>
    </lineage>
</organism>
<name>A0A4Y9R530_9MICO</name>
<gene>
    <name evidence="1" type="ORF">E4M00_00620</name>
</gene>
<reference evidence="1 2" key="1">
    <citation type="journal article" date="2018" name="J. Microbiol.">
        <title>Leifsonia flava sp. nov., a novel actinobacterium isolated from the rhizosphere of Aquilegia viridiflora.</title>
        <authorList>
            <person name="Cai Y."/>
            <person name="Tao W.Z."/>
            <person name="Ma Y.J."/>
            <person name="Cheng J."/>
            <person name="Zhang M.Y."/>
            <person name="Zhang Y.X."/>
        </authorList>
    </citation>
    <scope>NUCLEOTIDE SEQUENCE [LARGE SCALE GENOMIC DNA]</scope>
    <source>
        <strain evidence="1 2">SYP-B2174</strain>
    </source>
</reference>
<comment type="caution">
    <text evidence="1">The sequence shown here is derived from an EMBL/GenBank/DDBJ whole genome shotgun (WGS) entry which is preliminary data.</text>
</comment>
<protein>
    <submittedName>
        <fullName evidence="1">DUF2278 family protein</fullName>
    </submittedName>
</protein>
<proteinExistence type="predicted"/>
<dbReference type="EMBL" id="SPQZ01000001">
    <property type="protein sequence ID" value="TFV99744.1"/>
    <property type="molecule type" value="Genomic_DNA"/>
</dbReference>
<evidence type="ECO:0000313" key="1">
    <source>
        <dbReference type="EMBL" id="TFV99744.1"/>
    </source>
</evidence>
<dbReference type="Proteomes" id="UP000298127">
    <property type="component" value="Unassembled WGS sequence"/>
</dbReference>
<evidence type="ECO:0000313" key="2">
    <source>
        <dbReference type="Proteomes" id="UP000298127"/>
    </source>
</evidence>